<dbReference type="Pfam" id="PF00768">
    <property type="entry name" value="Peptidase_S11"/>
    <property type="match status" value="1"/>
</dbReference>
<dbReference type="GO" id="GO:0006508">
    <property type="term" value="P:proteolysis"/>
    <property type="evidence" value="ECO:0007669"/>
    <property type="project" value="InterPro"/>
</dbReference>
<dbReference type="PATRIC" id="fig|1561003.3.peg.451"/>
<dbReference type="Gene3D" id="3.40.710.10">
    <property type="entry name" value="DD-peptidase/beta-lactamase superfamily"/>
    <property type="match status" value="1"/>
</dbReference>
<protein>
    <submittedName>
        <fullName evidence="12">Putative D-alanyl-D-alanine endopeptidase</fullName>
    </submittedName>
</protein>
<comment type="similarity">
    <text evidence="1 9">Belongs to the peptidase S11 family.</text>
</comment>
<dbReference type="InterPro" id="IPR001967">
    <property type="entry name" value="Peptidase_S11_N"/>
</dbReference>
<evidence type="ECO:0000256" key="1">
    <source>
        <dbReference type="ARBA" id="ARBA00007164"/>
    </source>
</evidence>
<dbReference type="PRINTS" id="PR00725">
    <property type="entry name" value="DADACBPTASE1"/>
</dbReference>
<proteinExistence type="inferred from homology"/>
<feature type="active site" description="Acyl-ester intermediate" evidence="7">
    <location>
        <position position="99"/>
    </location>
</feature>
<dbReference type="STRING" id="1561003.Ark11_0434"/>
<dbReference type="GO" id="GO:0071555">
    <property type="term" value="P:cell wall organization"/>
    <property type="evidence" value="ECO:0007669"/>
    <property type="project" value="UniProtKB-KW"/>
</dbReference>
<evidence type="ECO:0000313" key="13">
    <source>
        <dbReference type="Proteomes" id="UP000198651"/>
    </source>
</evidence>
<keyword evidence="10" id="KW-0472">Membrane</keyword>
<evidence type="ECO:0000256" key="5">
    <source>
        <dbReference type="ARBA" id="ARBA00022984"/>
    </source>
</evidence>
<keyword evidence="10" id="KW-0812">Transmembrane</keyword>
<dbReference type="InterPro" id="IPR018044">
    <property type="entry name" value="Peptidase_S11"/>
</dbReference>
<evidence type="ECO:0000256" key="7">
    <source>
        <dbReference type="PIRSR" id="PIRSR618044-1"/>
    </source>
</evidence>
<feature type="binding site" evidence="8">
    <location>
        <position position="261"/>
    </location>
    <ligand>
        <name>substrate</name>
    </ligand>
</feature>
<keyword evidence="6" id="KW-0961">Cell wall biogenesis/degradation</keyword>
<evidence type="ECO:0000256" key="4">
    <source>
        <dbReference type="ARBA" id="ARBA00022960"/>
    </source>
</evidence>
<keyword evidence="2" id="KW-0732">Signal</keyword>
<feature type="active site" description="Proton acceptor" evidence="7">
    <location>
        <position position="102"/>
    </location>
</feature>
<keyword evidence="13" id="KW-1185">Reference proteome</keyword>
<dbReference type="InterPro" id="IPR012338">
    <property type="entry name" value="Beta-lactam/transpept-like"/>
</dbReference>
<keyword evidence="10" id="KW-1133">Transmembrane helix</keyword>
<dbReference type="GO" id="GO:0009252">
    <property type="term" value="P:peptidoglycan biosynthetic process"/>
    <property type="evidence" value="ECO:0007669"/>
    <property type="project" value="UniProtKB-KW"/>
</dbReference>
<reference evidence="13" key="1">
    <citation type="submission" date="2015-11" db="EMBL/GenBank/DDBJ databases">
        <authorList>
            <person name="Seth-Smith H.M.B."/>
        </authorList>
    </citation>
    <scope>NUCLEOTIDE SEQUENCE [LARGE SCALE GENOMIC DNA]</scope>
    <source>
        <strain evidence="13">2013Ark11</strain>
    </source>
</reference>
<sequence length="321" mass="36539">MLTNIKHNDRFRNHKFIYWQLINSTLSVIICICINFSAKAVPLYPYQDNNNSAYEYSKYHPSSDQLLTSIQAKAYIIFDQTLDKILAFRNKDLVLPIASLTKLMTAIVVLDSKENLNKKIKITRDDYDNIRHSKSHVEKNTIMTKKTALMLSLMASDNRTAHALARSSKIGYKKFITAMNQKSLSLGLSKTHYKDPAGSQTYNVSTAEELVRIVKEAERYGMIRSLSTTPGAKIPIRNHSHFFANTNYLVKTHTWPFFISKTGFINESGKCLAFSSLVKGHHVTFIILGSPSTYSRVHDAQKAHKWAEDNIQLYSYGTSDK</sequence>
<dbReference type="EMBL" id="LN906597">
    <property type="protein sequence ID" value="CUT17283.1"/>
    <property type="molecule type" value="Genomic_DNA"/>
</dbReference>
<keyword evidence="3" id="KW-0378">Hydrolase</keyword>
<name>A0A0S4M0E0_9BURK</name>
<feature type="transmembrane region" description="Helical" evidence="10">
    <location>
        <begin position="16"/>
        <end position="38"/>
    </location>
</feature>
<feature type="active site" evidence="7">
    <location>
        <position position="156"/>
    </location>
</feature>
<evidence type="ECO:0000256" key="9">
    <source>
        <dbReference type="RuleBase" id="RU004016"/>
    </source>
</evidence>
<evidence type="ECO:0000313" key="12">
    <source>
        <dbReference type="EMBL" id="CUT17283.1"/>
    </source>
</evidence>
<keyword evidence="5" id="KW-0573">Peptidoglycan synthesis</keyword>
<gene>
    <name evidence="12" type="ORF">Ark11_0434</name>
</gene>
<evidence type="ECO:0000256" key="6">
    <source>
        <dbReference type="ARBA" id="ARBA00023316"/>
    </source>
</evidence>
<dbReference type="Proteomes" id="UP000198651">
    <property type="component" value="Chromosome I"/>
</dbReference>
<dbReference type="GO" id="GO:0009002">
    <property type="term" value="F:serine-type D-Ala-D-Ala carboxypeptidase activity"/>
    <property type="evidence" value="ECO:0007669"/>
    <property type="project" value="InterPro"/>
</dbReference>
<dbReference type="SUPFAM" id="SSF56601">
    <property type="entry name" value="beta-lactamase/transpeptidase-like"/>
    <property type="match status" value="1"/>
</dbReference>
<evidence type="ECO:0000256" key="3">
    <source>
        <dbReference type="ARBA" id="ARBA00022801"/>
    </source>
</evidence>
<accession>A0A0S4M0E0</accession>
<feature type="domain" description="Peptidase S11 D-alanyl-D-alanine carboxypeptidase A N-terminal" evidence="11">
    <location>
        <begin position="69"/>
        <end position="290"/>
    </location>
</feature>
<dbReference type="AlphaFoldDB" id="A0A0S4M0E0"/>
<dbReference type="GO" id="GO:0008360">
    <property type="term" value="P:regulation of cell shape"/>
    <property type="evidence" value="ECO:0007669"/>
    <property type="project" value="UniProtKB-KW"/>
</dbReference>
<organism evidence="12 13">
    <name type="scientific">Candidatus Ichthyocystis hellenicum</name>
    <dbReference type="NCBI Taxonomy" id="1561003"/>
    <lineage>
        <taxon>Bacteria</taxon>
        <taxon>Pseudomonadati</taxon>
        <taxon>Pseudomonadota</taxon>
        <taxon>Betaproteobacteria</taxon>
        <taxon>Burkholderiales</taxon>
        <taxon>Candidatus Ichthyocystis</taxon>
    </lineage>
</organism>
<evidence type="ECO:0000256" key="10">
    <source>
        <dbReference type="SAM" id="Phobius"/>
    </source>
</evidence>
<evidence type="ECO:0000256" key="8">
    <source>
        <dbReference type="PIRSR" id="PIRSR618044-2"/>
    </source>
</evidence>
<evidence type="ECO:0000259" key="11">
    <source>
        <dbReference type="Pfam" id="PF00768"/>
    </source>
</evidence>
<dbReference type="PANTHER" id="PTHR21581:SF26">
    <property type="entry name" value="D-ALANYL-D-ALANINE ENDOPEPTIDASE"/>
    <property type="match status" value="1"/>
</dbReference>
<evidence type="ECO:0000256" key="2">
    <source>
        <dbReference type="ARBA" id="ARBA00022729"/>
    </source>
</evidence>
<keyword evidence="4" id="KW-0133">Cell shape</keyword>
<dbReference type="PANTHER" id="PTHR21581">
    <property type="entry name" value="D-ALANYL-D-ALANINE CARBOXYPEPTIDASE"/>
    <property type="match status" value="1"/>
</dbReference>
<dbReference type="OrthoDB" id="5688590at2"/>